<dbReference type="AlphaFoldDB" id="A0A327RLJ5"/>
<reference evidence="2 3" key="1">
    <citation type="submission" date="2018-06" db="EMBL/GenBank/DDBJ databases">
        <title>Genomic Encyclopedia of Archaeal and Bacterial Type Strains, Phase II (KMG-II): from individual species to whole genera.</title>
        <authorList>
            <person name="Goeker M."/>
        </authorList>
    </citation>
    <scope>NUCLEOTIDE SEQUENCE [LARGE SCALE GENOMIC DNA]</scope>
    <source>
        <strain evidence="2 3">DSM 24464</strain>
    </source>
</reference>
<sequence length="589" mass="66758">MKSLLWLCAIFFSFIHICPSQEAVPFKTQKAFYIYGDAVTIGNNILSKDTNKPFNNIQLTNDDIDMVYVDIDQDDTTFSSSSATLQLPDNKKEIAYAVLYWSATYSYIKGSRREENSQFYFQGKRQRNRTLINKIKLKLPGEDYQDIKGKVVFDGATQPSYALNAPYVCYADVTKQLKEAKTVNGEYTVANIFATEGFVSGGSAAGWMLYIVYEAPTEKPKYITTFNGFVHVGNEPVVINLDNFKTPETGATTTDLTIAALEGDSDITEDECVIANPKLKKAWRLSTENRDEKNFFSSQITSSKKANLKRNPSSDNTLGFDIASLTLPTNEDAVIVNNTDQVELYFNTKQDRFYLFFTAFQTEISETFFKEIENNIPTNALVMASQKPKAEPIVLKETKPEPIPKPITASVLTIEAKPIKETPKQEIKPTTIALKQPEVIEALPEKEEINPFSSEITTSPAQKQALAEGEVYISSSTYVKALKLEDKPLETQAFKLLLEKNAAQIDGVKKGYYVINKFFSEAKNAIAWQNQLKDLGFDSDILIDDKKELYYVYVFHTENFYDAYMQHKTLIVKEPFKENWVFKVNMTEY</sequence>
<evidence type="ECO:0008006" key="4">
    <source>
        <dbReference type="Google" id="ProtNLM"/>
    </source>
</evidence>
<dbReference type="RefSeq" id="WP_111658519.1">
    <property type="nucleotide sequence ID" value="NZ_QLLO01000001.1"/>
</dbReference>
<organism evidence="2 3">
    <name type="scientific">Olleya aquimaris</name>
    <dbReference type="NCBI Taxonomy" id="639310"/>
    <lineage>
        <taxon>Bacteria</taxon>
        <taxon>Pseudomonadati</taxon>
        <taxon>Bacteroidota</taxon>
        <taxon>Flavobacteriia</taxon>
        <taxon>Flavobacteriales</taxon>
        <taxon>Flavobacteriaceae</taxon>
    </lineage>
</organism>
<evidence type="ECO:0000313" key="3">
    <source>
        <dbReference type="Proteomes" id="UP000248703"/>
    </source>
</evidence>
<evidence type="ECO:0000256" key="1">
    <source>
        <dbReference type="SAM" id="SignalP"/>
    </source>
</evidence>
<comment type="caution">
    <text evidence="2">The sequence shown here is derived from an EMBL/GenBank/DDBJ whole genome shotgun (WGS) entry which is preliminary data.</text>
</comment>
<name>A0A327RLJ5_9FLAO</name>
<feature type="signal peptide" evidence="1">
    <location>
        <begin position="1"/>
        <end position="22"/>
    </location>
</feature>
<evidence type="ECO:0000313" key="2">
    <source>
        <dbReference type="EMBL" id="RAJ17880.1"/>
    </source>
</evidence>
<keyword evidence="1" id="KW-0732">Signal</keyword>
<proteinExistence type="predicted"/>
<dbReference type="OrthoDB" id="607469at2"/>
<dbReference type="Proteomes" id="UP000248703">
    <property type="component" value="Unassembled WGS sequence"/>
</dbReference>
<keyword evidence="3" id="KW-1185">Reference proteome</keyword>
<dbReference type="EMBL" id="QLLO01000001">
    <property type="protein sequence ID" value="RAJ17880.1"/>
    <property type="molecule type" value="Genomic_DNA"/>
</dbReference>
<feature type="chain" id="PRO_5016297385" description="SPOR domain-containing protein" evidence="1">
    <location>
        <begin position="23"/>
        <end position="589"/>
    </location>
</feature>
<gene>
    <name evidence="2" type="ORF">LY08_00150</name>
</gene>
<protein>
    <recommendedName>
        <fullName evidence="4">SPOR domain-containing protein</fullName>
    </recommendedName>
</protein>
<accession>A0A327RLJ5</accession>